<gene>
    <name evidence="2" type="ORF">GCM10023196_019910</name>
</gene>
<dbReference type="InterPro" id="IPR043129">
    <property type="entry name" value="ATPase_NBD"/>
</dbReference>
<dbReference type="InterPro" id="IPR036388">
    <property type="entry name" value="WH-like_DNA-bd_sf"/>
</dbReference>
<dbReference type="SUPFAM" id="SSF53067">
    <property type="entry name" value="Actin-like ATPase domain"/>
    <property type="match status" value="1"/>
</dbReference>
<name>A0ABP8U860_9ACTN</name>
<comment type="similarity">
    <text evidence="1">Belongs to the ROK (NagC/XylR) family.</text>
</comment>
<keyword evidence="3" id="KW-1185">Reference proteome</keyword>
<accession>A0ABP8U860</accession>
<protein>
    <submittedName>
        <fullName evidence="2">ROK family transcriptional regulator</fullName>
    </submittedName>
</protein>
<dbReference type="EMBL" id="BAABHK010000002">
    <property type="protein sequence ID" value="GAA4623499.1"/>
    <property type="molecule type" value="Genomic_DNA"/>
</dbReference>
<organism evidence="2 3">
    <name type="scientific">Actinoallomurus vinaceus</name>
    <dbReference type="NCBI Taxonomy" id="1080074"/>
    <lineage>
        <taxon>Bacteria</taxon>
        <taxon>Bacillati</taxon>
        <taxon>Actinomycetota</taxon>
        <taxon>Actinomycetes</taxon>
        <taxon>Streptosporangiales</taxon>
        <taxon>Thermomonosporaceae</taxon>
        <taxon>Actinoallomurus</taxon>
    </lineage>
</organism>
<evidence type="ECO:0000313" key="2">
    <source>
        <dbReference type="EMBL" id="GAA4623499.1"/>
    </source>
</evidence>
<comment type="caution">
    <text evidence="2">The sequence shown here is derived from an EMBL/GenBank/DDBJ whole genome shotgun (WGS) entry which is preliminary data.</text>
</comment>
<dbReference type="PANTHER" id="PTHR18964:SF173">
    <property type="entry name" value="GLUCOKINASE"/>
    <property type="match status" value="1"/>
</dbReference>
<dbReference type="Gene3D" id="3.30.420.40">
    <property type="match status" value="2"/>
</dbReference>
<sequence>MSPVGGSGHDEWLLALIPQDTGVTTADLLRLSGLSRPTLTDLLARLRAEGAVLSEPAVPSGRRGRPAQRWRRPPPRGMFAAIALTRDDVRVRVADGSDQAVAERERPMNVTLDVRGALDCGLRLLHESLAELDRYEDSLTALVLGLPCPVGGDGDPQARGMMPGWVGVRPGEWLRHRLPGVRITVENDANLAAFGELTEGAGRGRSDLIYIKLAAGLGAALVVGGRLYRGATGLAGELGHVQINEMGHPCVCGARGCLAMEQYVAASHATGRPGPSAILDLFRRCDAGDAAAGRVLGHIGGLLGEQLGVLADMLDPECVVISTDDVPPHPAVLAGIRGGIRRTALPVVSDLPVIASTLGVRAEAIGGIALARAASHRHTD</sequence>
<evidence type="ECO:0000256" key="1">
    <source>
        <dbReference type="ARBA" id="ARBA00006479"/>
    </source>
</evidence>
<dbReference type="InterPro" id="IPR036390">
    <property type="entry name" value="WH_DNA-bd_sf"/>
</dbReference>
<dbReference type="SUPFAM" id="SSF46785">
    <property type="entry name" value="Winged helix' DNA-binding domain"/>
    <property type="match status" value="1"/>
</dbReference>
<dbReference type="PANTHER" id="PTHR18964">
    <property type="entry name" value="ROK (REPRESSOR, ORF, KINASE) FAMILY"/>
    <property type="match status" value="1"/>
</dbReference>
<dbReference type="PROSITE" id="PS01125">
    <property type="entry name" value="ROK"/>
    <property type="match status" value="1"/>
</dbReference>
<dbReference type="RefSeq" id="WP_345430372.1">
    <property type="nucleotide sequence ID" value="NZ_BAABHK010000002.1"/>
</dbReference>
<proteinExistence type="inferred from homology"/>
<dbReference type="Proteomes" id="UP001501442">
    <property type="component" value="Unassembled WGS sequence"/>
</dbReference>
<reference evidence="3" key="1">
    <citation type="journal article" date="2019" name="Int. J. Syst. Evol. Microbiol.">
        <title>The Global Catalogue of Microorganisms (GCM) 10K type strain sequencing project: providing services to taxonomists for standard genome sequencing and annotation.</title>
        <authorList>
            <consortium name="The Broad Institute Genomics Platform"/>
            <consortium name="The Broad Institute Genome Sequencing Center for Infectious Disease"/>
            <person name="Wu L."/>
            <person name="Ma J."/>
        </authorList>
    </citation>
    <scope>NUCLEOTIDE SEQUENCE [LARGE SCALE GENOMIC DNA]</scope>
    <source>
        <strain evidence="3">JCM 17939</strain>
    </source>
</reference>
<dbReference type="InterPro" id="IPR049874">
    <property type="entry name" value="ROK_cs"/>
</dbReference>
<dbReference type="Pfam" id="PF00480">
    <property type="entry name" value="ROK"/>
    <property type="match status" value="1"/>
</dbReference>
<dbReference type="InterPro" id="IPR000600">
    <property type="entry name" value="ROK"/>
</dbReference>
<dbReference type="Gene3D" id="1.10.10.10">
    <property type="entry name" value="Winged helix-like DNA-binding domain superfamily/Winged helix DNA-binding domain"/>
    <property type="match status" value="1"/>
</dbReference>
<evidence type="ECO:0000313" key="3">
    <source>
        <dbReference type="Proteomes" id="UP001501442"/>
    </source>
</evidence>